<evidence type="ECO:0000256" key="2">
    <source>
        <dbReference type="ARBA" id="ARBA00022490"/>
    </source>
</evidence>
<reference evidence="8" key="1">
    <citation type="submission" date="2020-11" db="EMBL/GenBank/DDBJ databases">
        <authorList>
            <person name="Tran Van P."/>
        </authorList>
    </citation>
    <scope>NUCLEOTIDE SEQUENCE</scope>
</reference>
<feature type="region of interest" description="Disordered" evidence="6">
    <location>
        <begin position="162"/>
        <end position="209"/>
    </location>
</feature>
<sequence length="209" mass="23161">MTVPESEGEESEAKGLHSTMLDLEMGSRPVSASGIRPAILGFTGFIPGLNFRHGETYGKAANNCLKELFNRAQQRLRAQDKSKRSASAPPPPLRALRAQEDIRRCLDHFFTARANKALGPNLRDPISGYTGHVPFQRSFTGKNYLAATREGREKHEMLRLRQEKELQSTTSSPSPLPNVHPRIPDQFYGDGFMASPTSPVTDASVGWRD</sequence>
<keyword evidence="9" id="KW-1185">Reference proteome</keyword>
<dbReference type="EMBL" id="LR902884">
    <property type="protein sequence ID" value="CAD7251212.1"/>
    <property type="molecule type" value="Genomic_DNA"/>
</dbReference>
<evidence type="ECO:0000256" key="4">
    <source>
        <dbReference type="ARBA" id="ARBA00023273"/>
    </source>
</evidence>
<dbReference type="Pfam" id="PF10629">
    <property type="entry name" value="CMI2B-like"/>
    <property type="match status" value="1"/>
</dbReference>
<keyword evidence="4" id="KW-0966">Cell projection</keyword>
<name>A0A7R9AC26_9CRUS</name>
<proteinExistence type="inferred from homology"/>
<dbReference type="Proteomes" id="UP000677054">
    <property type="component" value="Unassembled WGS sequence"/>
</dbReference>
<evidence type="ECO:0000256" key="1">
    <source>
        <dbReference type="ARBA" id="ARBA00004430"/>
    </source>
</evidence>
<evidence type="ECO:0000256" key="6">
    <source>
        <dbReference type="SAM" id="MobiDB-lite"/>
    </source>
</evidence>
<feature type="region of interest" description="Disordered" evidence="6">
    <location>
        <begin position="75"/>
        <end position="97"/>
    </location>
</feature>
<dbReference type="PANTHER" id="PTHR22146">
    <property type="entry name" value="CAT EYE SYNDROME CRITICAL REGION PROTEIN 6"/>
    <property type="match status" value="1"/>
</dbReference>
<keyword evidence="2" id="KW-0963">Cytoplasm</keyword>
<evidence type="ECO:0000259" key="7">
    <source>
        <dbReference type="Pfam" id="PF10629"/>
    </source>
</evidence>
<evidence type="ECO:0000256" key="5">
    <source>
        <dbReference type="ARBA" id="ARBA00035661"/>
    </source>
</evidence>
<accession>A0A7R9AC26</accession>
<dbReference type="InterPro" id="IPR018902">
    <property type="entry name" value="CMI2A-C-like_dom"/>
</dbReference>
<dbReference type="PANTHER" id="PTHR22146:SF8">
    <property type="entry name" value="PROTEIN FAM166B"/>
    <property type="match status" value="1"/>
</dbReference>
<protein>
    <recommendedName>
        <fullName evidence="7">Ciliary microtubule inner protein 2A-C-like domain-containing protein</fullName>
    </recommendedName>
</protein>
<dbReference type="EMBL" id="CAJPEV010003367">
    <property type="protein sequence ID" value="CAG0899599.1"/>
    <property type="molecule type" value="Genomic_DNA"/>
</dbReference>
<keyword evidence="3" id="KW-0206">Cytoskeleton</keyword>
<dbReference type="OrthoDB" id="6348778at2759"/>
<feature type="domain" description="Ciliary microtubule inner protein 2A-C-like" evidence="7">
    <location>
        <begin position="41"/>
        <end position="71"/>
    </location>
</feature>
<comment type="subcellular location">
    <subcellularLocation>
        <location evidence="1">Cytoplasm</location>
        <location evidence="1">Cytoskeleton</location>
        <location evidence="1">Cilium axoneme</location>
    </subcellularLocation>
</comment>
<evidence type="ECO:0000313" key="8">
    <source>
        <dbReference type="EMBL" id="CAD7251212.1"/>
    </source>
</evidence>
<dbReference type="GO" id="GO:0015630">
    <property type="term" value="C:microtubule cytoskeleton"/>
    <property type="evidence" value="ECO:0007669"/>
    <property type="project" value="UniProtKB-ARBA"/>
</dbReference>
<comment type="similarity">
    <text evidence="5">Belongs to the CIMIP2 family.</text>
</comment>
<gene>
    <name evidence="8" type="ORF">DSTB1V02_LOCUS10979</name>
</gene>
<evidence type="ECO:0000313" key="9">
    <source>
        <dbReference type="Proteomes" id="UP000677054"/>
    </source>
</evidence>
<organism evidence="8">
    <name type="scientific">Darwinula stevensoni</name>
    <dbReference type="NCBI Taxonomy" id="69355"/>
    <lineage>
        <taxon>Eukaryota</taxon>
        <taxon>Metazoa</taxon>
        <taxon>Ecdysozoa</taxon>
        <taxon>Arthropoda</taxon>
        <taxon>Crustacea</taxon>
        <taxon>Oligostraca</taxon>
        <taxon>Ostracoda</taxon>
        <taxon>Podocopa</taxon>
        <taxon>Podocopida</taxon>
        <taxon>Darwinulocopina</taxon>
        <taxon>Darwinuloidea</taxon>
        <taxon>Darwinulidae</taxon>
        <taxon>Darwinula</taxon>
    </lineage>
</organism>
<dbReference type="GO" id="GO:0005930">
    <property type="term" value="C:axoneme"/>
    <property type="evidence" value="ECO:0007669"/>
    <property type="project" value="UniProtKB-SubCell"/>
</dbReference>
<evidence type="ECO:0000256" key="3">
    <source>
        <dbReference type="ARBA" id="ARBA00023212"/>
    </source>
</evidence>
<dbReference type="AlphaFoldDB" id="A0A7R9AC26"/>